<accession>A0A5J5ALC9</accession>
<name>A0A5J5ALC9_9ASTE</name>
<keyword evidence="3" id="KW-1185">Reference proteome</keyword>
<protein>
    <submittedName>
        <fullName evidence="2">Uncharacterized protein</fullName>
    </submittedName>
</protein>
<organism evidence="2 3">
    <name type="scientific">Nyssa sinensis</name>
    <dbReference type="NCBI Taxonomy" id="561372"/>
    <lineage>
        <taxon>Eukaryota</taxon>
        <taxon>Viridiplantae</taxon>
        <taxon>Streptophyta</taxon>
        <taxon>Embryophyta</taxon>
        <taxon>Tracheophyta</taxon>
        <taxon>Spermatophyta</taxon>
        <taxon>Magnoliopsida</taxon>
        <taxon>eudicotyledons</taxon>
        <taxon>Gunneridae</taxon>
        <taxon>Pentapetalae</taxon>
        <taxon>asterids</taxon>
        <taxon>Cornales</taxon>
        <taxon>Nyssaceae</taxon>
        <taxon>Nyssa</taxon>
    </lineage>
</organism>
<reference evidence="2 3" key="1">
    <citation type="submission" date="2019-09" db="EMBL/GenBank/DDBJ databases">
        <title>A chromosome-level genome assembly of the Chinese tupelo Nyssa sinensis.</title>
        <authorList>
            <person name="Yang X."/>
            <person name="Kang M."/>
            <person name="Yang Y."/>
            <person name="Xiong H."/>
            <person name="Wang M."/>
            <person name="Zhang Z."/>
            <person name="Wang Z."/>
            <person name="Wu H."/>
            <person name="Ma T."/>
            <person name="Liu J."/>
            <person name="Xi Z."/>
        </authorList>
    </citation>
    <scope>NUCLEOTIDE SEQUENCE [LARGE SCALE GENOMIC DNA]</scope>
    <source>
        <strain evidence="2">J267</strain>
        <tissue evidence="2">Leaf</tissue>
    </source>
</reference>
<dbReference type="AlphaFoldDB" id="A0A5J5ALC9"/>
<proteinExistence type="predicted"/>
<sequence length="100" mass="11245">MDADEYLDGDEDDDMVSEQLSEEPVDDYDDNIGSELSLGDLEETLDDQQRHVLRGSKKVVTLGIGPGRIVSSHQLNEHLSDTDVQLIEFWKLVPLVKHPV</sequence>
<feature type="region of interest" description="Disordered" evidence="1">
    <location>
        <begin position="1"/>
        <end position="31"/>
    </location>
</feature>
<dbReference type="Proteomes" id="UP000325577">
    <property type="component" value="Linkage Group LG2"/>
</dbReference>
<evidence type="ECO:0000313" key="2">
    <source>
        <dbReference type="EMBL" id="KAA8531530.1"/>
    </source>
</evidence>
<dbReference type="EMBL" id="CM018043">
    <property type="protein sequence ID" value="KAA8531530.1"/>
    <property type="molecule type" value="Genomic_DNA"/>
</dbReference>
<gene>
    <name evidence="2" type="ORF">F0562_006239</name>
</gene>
<evidence type="ECO:0000256" key="1">
    <source>
        <dbReference type="SAM" id="MobiDB-lite"/>
    </source>
</evidence>
<evidence type="ECO:0000313" key="3">
    <source>
        <dbReference type="Proteomes" id="UP000325577"/>
    </source>
</evidence>